<comment type="subcellular location">
    <subcellularLocation>
        <location evidence="1">Cell membrane</location>
        <topology evidence="1">Multi-pass membrane protein</topology>
    </subcellularLocation>
</comment>
<dbReference type="GO" id="GO:0140359">
    <property type="term" value="F:ABC-type transporter activity"/>
    <property type="evidence" value="ECO:0007669"/>
    <property type="project" value="InterPro"/>
</dbReference>
<keyword evidence="2" id="KW-1003">Cell membrane</keyword>
<feature type="transmembrane region" description="Helical" evidence="6">
    <location>
        <begin position="164"/>
        <end position="184"/>
    </location>
</feature>
<organism evidence="8 9">
    <name type="scientific">Selenomonas artemidis F0399</name>
    <dbReference type="NCBI Taxonomy" id="749551"/>
    <lineage>
        <taxon>Bacteria</taxon>
        <taxon>Bacillati</taxon>
        <taxon>Bacillota</taxon>
        <taxon>Negativicutes</taxon>
        <taxon>Selenomonadales</taxon>
        <taxon>Selenomonadaceae</taxon>
        <taxon>Selenomonas</taxon>
    </lineage>
</organism>
<dbReference type="Proteomes" id="UP000004633">
    <property type="component" value="Unassembled WGS sequence"/>
</dbReference>
<name>E7N324_9FIRM</name>
<evidence type="ECO:0000313" key="9">
    <source>
        <dbReference type="Proteomes" id="UP000004633"/>
    </source>
</evidence>
<evidence type="ECO:0000256" key="3">
    <source>
        <dbReference type="ARBA" id="ARBA00022692"/>
    </source>
</evidence>
<evidence type="ECO:0000256" key="6">
    <source>
        <dbReference type="SAM" id="Phobius"/>
    </source>
</evidence>
<gene>
    <name evidence="8" type="ORF">HMPREF9555_01396</name>
</gene>
<keyword evidence="5 6" id="KW-0472">Membrane</keyword>
<keyword evidence="3 6" id="KW-0812">Transmembrane</keyword>
<sequence>MPYEKVSIMVAMAISVVLSVMLAGNFSKDAGVVVIELDNSAYTHELTNRIDASEYMKVTAVVNTPADPRSFLYRDKAIAVVYFPQGLEKDRYTGTANHIGVFYDNTNAAQTAEIKEAMNELAVLENAAANGDSGSTNDTIDGGIQIADRVLFSPNTSTSNSMTLGFLFFFGSMFYTFATIGMIPRLRLTGELDAIVRTGTPWDLVLRTLPYGGLLIVSWCVGMAVLRVWGDLIFAGHLANFIFVQIFYVFVLGMVTTLAGWSAANPGVAASRMILIIPGGFIFGGPTGPLSHFADWVVALSHIWPLTWEFHFTRDIVTRGADFMGYAATFGAFLIYIAVVGVLYTLRFYSAKKELLARDADGQPAGTRLHLET</sequence>
<keyword evidence="9" id="KW-1185">Reference proteome</keyword>
<protein>
    <submittedName>
        <fullName evidence="8">Putative ATP synthase F0, A subunit</fullName>
    </submittedName>
</protein>
<dbReference type="InterPro" id="IPR051449">
    <property type="entry name" value="ABC-2_transporter_component"/>
</dbReference>
<feature type="transmembrane region" description="Helical" evidence="6">
    <location>
        <begin position="267"/>
        <end position="286"/>
    </location>
</feature>
<proteinExistence type="predicted"/>
<keyword evidence="4 6" id="KW-1133">Transmembrane helix</keyword>
<feature type="domain" description="ABC-2 type transporter transmembrane" evidence="7">
    <location>
        <begin position="8"/>
        <end position="343"/>
    </location>
</feature>
<accession>E7N324</accession>
<evidence type="ECO:0000313" key="8">
    <source>
        <dbReference type="EMBL" id="EFW29585.1"/>
    </source>
</evidence>
<evidence type="ECO:0000256" key="4">
    <source>
        <dbReference type="ARBA" id="ARBA00022989"/>
    </source>
</evidence>
<dbReference type="EMBL" id="AECV01000023">
    <property type="protein sequence ID" value="EFW29585.1"/>
    <property type="molecule type" value="Genomic_DNA"/>
</dbReference>
<evidence type="ECO:0000259" key="7">
    <source>
        <dbReference type="Pfam" id="PF12698"/>
    </source>
</evidence>
<evidence type="ECO:0000256" key="2">
    <source>
        <dbReference type="ARBA" id="ARBA00022475"/>
    </source>
</evidence>
<comment type="caution">
    <text evidence="8">The sequence shown here is derived from an EMBL/GenBank/DDBJ whole genome shotgun (WGS) entry which is preliminary data.</text>
</comment>
<dbReference type="GO" id="GO:0005886">
    <property type="term" value="C:plasma membrane"/>
    <property type="evidence" value="ECO:0007669"/>
    <property type="project" value="UniProtKB-SubCell"/>
</dbReference>
<dbReference type="PANTHER" id="PTHR30294:SF29">
    <property type="entry name" value="MULTIDRUG ABC TRANSPORTER PERMEASE YBHS-RELATED"/>
    <property type="match status" value="1"/>
</dbReference>
<dbReference type="STRING" id="749551.HMPREF9555_01396"/>
<reference evidence="8 9" key="1">
    <citation type="submission" date="2010-08" db="EMBL/GenBank/DDBJ databases">
        <authorList>
            <person name="Weinstock G."/>
            <person name="Sodergren E."/>
            <person name="Clifton S."/>
            <person name="Fulton L."/>
            <person name="Fulton B."/>
            <person name="Courtney L."/>
            <person name="Fronick C."/>
            <person name="Harrison M."/>
            <person name="Strong C."/>
            <person name="Farmer C."/>
            <person name="Delahaunty K."/>
            <person name="Markovic C."/>
            <person name="Hall O."/>
            <person name="Minx P."/>
            <person name="Tomlinson C."/>
            <person name="Mitreva M."/>
            <person name="Hou S."/>
            <person name="Chen J."/>
            <person name="Wollam A."/>
            <person name="Pepin K.H."/>
            <person name="Johnson M."/>
            <person name="Bhonagiri V."/>
            <person name="Zhang X."/>
            <person name="Suruliraj S."/>
            <person name="Warren W."/>
            <person name="Chinwalla A."/>
            <person name="Mardis E.R."/>
            <person name="Wilson R.K."/>
        </authorList>
    </citation>
    <scope>NUCLEOTIDE SEQUENCE [LARGE SCALE GENOMIC DNA]</scope>
    <source>
        <strain evidence="8 9">F0399</strain>
    </source>
</reference>
<evidence type="ECO:0000256" key="1">
    <source>
        <dbReference type="ARBA" id="ARBA00004651"/>
    </source>
</evidence>
<dbReference type="AlphaFoldDB" id="E7N324"/>
<feature type="transmembrane region" description="Helical" evidence="6">
    <location>
        <begin position="238"/>
        <end position="261"/>
    </location>
</feature>
<feature type="transmembrane region" description="Helical" evidence="6">
    <location>
        <begin position="6"/>
        <end position="26"/>
    </location>
</feature>
<feature type="transmembrane region" description="Helical" evidence="6">
    <location>
        <begin position="204"/>
        <end position="226"/>
    </location>
</feature>
<evidence type="ECO:0000256" key="5">
    <source>
        <dbReference type="ARBA" id="ARBA00023136"/>
    </source>
</evidence>
<dbReference type="PANTHER" id="PTHR30294">
    <property type="entry name" value="MEMBRANE COMPONENT OF ABC TRANSPORTER YHHJ-RELATED"/>
    <property type="match status" value="1"/>
</dbReference>
<dbReference type="Pfam" id="PF12698">
    <property type="entry name" value="ABC2_membrane_3"/>
    <property type="match status" value="1"/>
</dbReference>
<dbReference type="Gene3D" id="3.40.1710.10">
    <property type="entry name" value="abc type-2 transporter like domain"/>
    <property type="match status" value="1"/>
</dbReference>
<feature type="transmembrane region" description="Helical" evidence="6">
    <location>
        <begin position="323"/>
        <end position="346"/>
    </location>
</feature>
<dbReference type="InterPro" id="IPR013525">
    <property type="entry name" value="ABC2_TM"/>
</dbReference>
<dbReference type="HOGENOM" id="CLU_057681_0_0_9"/>